<dbReference type="OrthoDB" id="9772295at2"/>
<keyword evidence="2" id="KW-1185">Reference proteome</keyword>
<organism evidence="1 2">
    <name type="scientific">Glacieibacterium frigidum</name>
    <dbReference type="NCBI Taxonomy" id="2593303"/>
    <lineage>
        <taxon>Bacteria</taxon>
        <taxon>Pseudomonadati</taxon>
        <taxon>Pseudomonadota</taxon>
        <taxon>Alphaproteobacteria</taxon>
        <taxon>Sphingomonadales</taxon>
        <taxon>Sphingosinicellaceae</taxon>
        <taxon>Glacieibacterium</taxon>
    </lineage>
</organism>
<evidence type="ECO:0000313" key="1">
    <source>
        <dbReference type="EMBL" id="TRW17161.1"/>
    </source>
</evidence>
<dbReference type="RefSeq" id="WP_143554706.1">
    <property type="nucleotide sequence ID" value="NZ_VJWA01000001.1"/>
</dbReference>
<proteinExistence type="predicted"/>
<gene>
    <name evidence="1" type="ORF">FMM06_02880</name>
</gene>
<dbReference type="InterPro" id="IPR014917">
    <property type="entry name" value="DUF1800"/>
</dbReference>
<name>A0A552UG44_9SPHN</name>
<dbReference type="EMBL" id="VJWA01000001">
    <property type="protein sequence ID" value="TRW17161.1"/>
    <property type="molecule type" value="Genomic_DNA"/>
</dbReference>
<evidence type="ECO:0000313" key="2">
    <source>
        <dbReference type="Proteomes" id="UP000317894"/>
    </source>
</evidence>
<protein>
    <submittedName>
        <fullName evidence="1">DUF1800 domain-containing protein</fullName>
    </submittedName>
</protein>
<dbReference type="AlphaFoldDB" id="A0A552UG44"/>
<dbReference type="Pfam" id="PF08811">
    <property type="entry name" value="DUF1800"/>
    <property type="match status" value="1"/>
</dbReference>
<accession>A0A552UG44</accession>
<dbReference type="Proteomes" id="UP000317894">
    <property type="component" value="Unassembled WGS sequence"/>
</dbReference>
<sequence length="472" mass="50416">MTATSIARDRFGLGARAGEAMLADPRAALRDAAARFDPRPPAIAAVPGSGPMAAQFREYLAELRDTRAGDMGEGPMVMGKVAAQSLRKGLRKQYRDNYGAQVRARVTAALTGASPFAERLTHFWANHFAVSADKLQTIGLAGTLEFEAIRPNLFGTFGALLLAVETHPAMLLYLDQAQSIGPGSLVGMRAALRENAKRKVGLNENLAREILELHTLGVGGGYAQADVQELARAMTGWSVGGFVRRPVGIEAPDGAFVFQPNWHEPGPRTLLGKPYRQEGEAQARAMLADLAVHPATARHLAAKLARHFAADVPPPALVERLTAAHLRSGGDLSSLYAVLIDAPEIWATPASKFRTPWEWTIAALRGIGAQSAPDLRLVNALQELGQPVWRPGSPAGWDDTAASWAAPDALLRRVEVAQRFATAVGDRIDARALATQLLGPSLTPATASAIARADSNVQGLALLLVSPEYMRR</sequence>
<comment type="caution">
    <text evidence="1">The sequence shown here is derived from an EMBL/GenBank/DDBJ whole genome shotgun (WGS) entry which is preliminary data.</text>
</comment>
<reference evidence="1 2" key="1">
    <citation type="submission" date="2019-07" db="EMBL/GenBank/DDBJ databases">
        <title>Novel species isolated from glacier.</title>
        <authorList>
            <person name="Liu Q."/>
            <person name="Xin Y.-H."/>
        </authorList>
    </citation>
    <scope>NUCLEOTIDE SEQUENCE [LARGE SCALE GENOMIC DNA]</scope>
    <source>
        <strain evidence="1 2">LB1R16</strain>
    </source>
</reference>